<dbReference type="SUPFAM" id="SSF57997">
    <property type="entry name" value="Tropomyosin"/>
    <property type="match status" value="4"/>
</dbReference>
<keyword evidence="6" id="KW-0732">Signal</keyword>
<accession>A0A8W8NUD0</accession>
<dbReference type="PANTHER" id="PTHR48071">
    <property type="entry name" value="SRCR DOMAIN-CONTAINING PROTEIN"/>
    <property type="match status" value="1"/>
</dbReference>
<evidence type="ECO:0000256" key="3">
    <source>
        <dbReference type="PROSITE-ProRule" id="PRU00196"/>
    </source>
</evidence>
<evidence type="ECO:0000256" key="4">
    <source>
        <dbReference type="SAM" id="Coils"/>
    </source>
</evidence>
<name>A0A8W8NUD0_MAGGI</name>
<sequence length="3330" mass="378507">MNENKSFPFKCVLILVCSLVKGQVIYLPTNVGQHPVFTDGTEHKIHSYEEQGLPTSNELVKLREVFGRQIAELKLRNLELYKRVTIIETSLVDQGMSIESHEIDTSYLNEGSSELNAKLLNLETRFENEFSNRKRDHTDIIRRLGILESEIKIGSSNLQTLTSSLRSKSTENGELHSKIRGIEVNNTAMLRSISNLERKNQESNLIIQKLNSSNMNIASRLEKNITELKSTSFDIEEKVESIISFQATLNKTAEELRQVTEHNGHQIREIKQNTLDLTNDIATIKTDYLESNVEQFRKERLSTLAMVTNLTSYFKESYRFLFTSVERVNISLDTINNTVGNLKKSCNHGISKSENNNSERHTTSSSDTLAVPDFLNKTSKQAEHGDFQIHYSLSTEIDDIHRRLRNLKRTLVRLTDKQAMTEMEVKNLQSNQSMVTVSLNNQNYSLEFLKSSLNFTLGYLHAFNLSILNTSLSMLSSFRNCSQSKINEYYQDNNTLYINFLNFFENDSIKHNTTIQELNNTVKRIVLAFERSYKLVHKTLEEKFGLLQNKITSIDRHIDLEAINVTLLQQKISDLQNITYLNLTMTENIFKIMLEEQIHVLSTNISGITKHISKLAQAYDNLTTDVDLFKKGHGILQNNASSSSRDFLSLVFELQQNMSSAHITTTTIWRQCNFTEKRVRNLSAIVAAYSSLDVDQIKNIEKKISILQNNISIISVSVGSEANKLRQGIVNLEQKIFHNKTQQENKLQLMIGAEFQVLKLNISDIQTNTDSVKTALQIFNTKISENRENVSLCFSEISKLSLNHDQTNLQLASAKTIQHSLKTDLNNLSSTVKDIRQFLNQSVMKSSKSSQTQISAMEMRLTYINQSLIDFKSNFDESVLTIQNHTQNIAILSNKQMHFTNRIRNVEDNVSSIDAITKQDKSMILQIQSKIKDLKDNLPFNQQNVQDFKSAFLGLQQNVSSGHITTSKIWRQCNLTEQRVKNISDHVTAYSSLDADQFKNIEKKISILQNNMSSISISVQSEPMKLKQRIVSLKQEIAHNLTQQENKLQLMFGTEFQVLKANISDTQINVDSLETSIQLFESKLDKNKANVSLCLSEISKLYLNHNQTNLQLAGAKTIQHSLKTDLNNLSSTVKDIRQFLNQSVMKSSKSSQTQISAMEMRLTYINQSLIDFKSNFDESVLTIQNHTQNIAILSNKQMHITNRIRNVEDNVSSIDAITKQDKSMILQIQSKIKDLKVNLTFNQQNVQDFKSAFLGLQQNVSSGHITTSKIWRQCNLTEQRVKNISDHVTAYSSLDADQFKNIEKKISILQNNMSSISISVQSEPMKLKQRIVSLKQEIAHNLTQQENKLQLMFGTEFQVLKANISDTQINVDSLETSIQLFESKLDKNKANVSLCLSEISKLYLNQNQTNLQLAGAKTIQHSLKTDLNNLSSTVKDIRQFLNQSVMKSSKSSQTQISAMEMRLTYINQSLIDFKSNFDESVLTIQNHTQNIAILSNKQMHFTNRIRNVEDSVSSIDAITKQDKSMILQIQSKIKDLKDNLTFNQQNVQDFKSAFLGLQQNVSSGHITTSKIWRQCNLTEQRVKNISDHVTAYSSLDADQFKNIEKKISILQNNMSSISISVQSEPMKLKQRIVSLKQEIAHNLTQQENKLQLMFGTEFQVLKANISDTQINVDSLETSIQLFESKLDKNKANVSLCLSEISKLYLNHNQTNLQLAGAKTIQHSLKTDLNNLSSTVKDIRQFLNQSVMKSSKSSQTQISAMEMRLTYINQSLIDFKSNFDESVLTIQNHTQNIAILSNKQMHITNRIRNVEDNVSSIDAITKQDKSMILQIQSKIKDLKVNLTFNQQNVQDFKSAFLGLQQNVSSGHITTSKIWRQCNLTEQRVKNISDHVTAYSSLDADQFKNIEKKISILQNNMSSISISVQSEPMKLKQRIVSLKQEIAHNLTQQENKLQFMFGTEFQVLKANISDTQINVDSLETSIQLFESKLDKNKANVSLCLSEISKLYLNQNQTNLQLAGAKTIQHSLKTDLNNLSSTVKDIRQFLNQSVMKSSKSSQTQISAMEMRLTYINQSLIDFKSNFDESVLTIQNHTQNIAILSNKQMHITNRIRNVEDNVSSIDAITKQDKSMILQIQSKIKDLKVNLTFNQQNVQDFKSAFLGLQQNVSSGHITTSKIWRQCNLTEQRVKNISDHVTAYSSLDADQFKNIEKKISILQNNMSSISISVQSEPMKLKQRIVSLKQEIAHNLTQQENKLQLMFGTEFQVLKANISDTQINVDSLETSIQLFESKLDKNKANVSLCLSEISKLYLNHNQTNLQLAGAKTIQHSLKTDLNNLSSTVKDIRQFLNQSVMKSSKSSQTQISAMEMRLTYINQSLIDFKSNFDESVLTIQNHTQNIAILSNKQMHITNRIRNVEDNVSSIDAITKQDKSMILQIQSKIKDLKVNLTFNQQNVQDFKSAFLGLQQNVSSGHITTSKIWRQCNLTEQRVKNISDHVTAYSSLDANQFKNIEKKISILQNNMSSISISVQSEPMKLKQRIVSLKQEIAHNLTQQENKLQLMFGTEFQVLKANISDTQINVDSLETSIQLFESKLDKNKANVSLCLSEISKLYLNHNQTNLQLAGAKTIQHSLKTDLNNLSSTVKDIRQFLNQSVMKSSKSSQTQISAMEMRLTYINQSLIDFKSNFDESVLTIQNHTQNIAILSNKQMHFTNRIRNVEDNVSSIDAITKQDKSMILQIQSKINDLKDNLTFNQQNVQDLKSAFLRLQLNLSSAHITTSKIWKQCNFTEQRVKNISDHVAAYSSLDADQFKNIEKKMSILQNNVSLISISVQSDPMKLKQRIVNLKQEIAHNLTQQENKLQLIFGTEFQVLRANISETKINVDSLETLIQLFESKLDKNKANVSLCLSGISKLYLNHNQTNLQLAGAKTIQHSLKTDLYNLSSTVKDIRQFLNQSVMKSSQSSPTQILAMEMRLTYINQSLIDFKSNFDESVLIMQNHTQDIAILSNEQMHFENRIRNVEDNVSSIDATTKQDKSMMLQIQSKIKDLKDNLTFNQQNVQDLKSAFLRLQQNVSSGHITTSKIWGQCNLTEQLLQNMSASDDKISLLEKDVITLQNNFSTIVHNMTIYFEKLDQIMTTSGEHQTQLQDNHALISSLVQNITEQDGRLRQISDELTLNRESIAYVENNLTSLITRIDDVSLTGGVVLRTTTPPFPQSAHTTVQRTLQPTTTSTVHTRVRLVGGSTSNQGRVEVYANGVWGTVCDDSWDSSDARVVCRMLGFTGSSSAYERARYGEGTGRILLDDVDCAGWETSIFSCRHGGLGVHNCGHSEDASVICY</sequence>
<feature type="disulfide bond" evidence="3">
    <location>
        <begin position="3255"/>
        <end position="3319"/>
    </location>
</feature>
<dbReference type="FunFam" id="3.10.250.10:FF:000011">
    <property type="entry name" value="Scavenger receptor class A member 5"/>
    <property type="match status" value="1"/>
</dbReference>
<evidence type="ECO:0000256" key="5">
    <source>
        <dbReference type="SAM" id="MobiDB-lite"/>
    </source>
</evidence>
<dbReference type="SUPFAM" id="SSF56487">
    <property type="entry name" value="SRCR-like"/>
    <property type="match status" value="1"/>
</dbReference>
<dbReference type="PRINTS" id="PR00258">
    <property type="entry name" value="SPERACTRCPTR"/>
</dbReference>
<keyword evidence="1 3" id="KW-1015">Disulfide bond</keyword>
<feature type="chain" id="PRO_5036461868" description="SRCR domain-containing protein" evidence="6">
    <location>
        <begin position="23"/>
        <end position="3330"/>
    </location>
</feature>
<dbReference type="Gene3D" id="3.10.250.10">
    <property type="entry name" value="SRCR-like domain"/>
    <property type="match status" value="1"/>
</dbReference>
<keyword evidence="4" id="KW-0175">Coiled coil</keyword>
<reference evidence="8" key="1">
    <citation type="submission" date="2022-08" db="UniProtKB">
        <authorList>
            <consortium name="EnsemblMetazoa"/>
        </authorList>
    </citation>
    <scope>IDENTIFICATION</scope>
    <source>
        <strain evidence="8">05x7-T-G4-1.051#20</strain>
    </source>
</reference>
<proteinExistence type="predicted"/>
<evidence type="ECO:0000259" key="7">
    <source>
        <dbReference type="PROSITE" id="PS50287"/>
    </source>
</evidence>
<dbReference type="EnsemblMetazoa" id="G6816.1">
    <property type="protein sequence ID" value="G6816.1:cds"/>
    <property type="gene ID" value="G6816"/>
</dbReference>
<feature type="region of interest" description="Disordered" evidence="5">
    <location>
        <begin position="349"/>
        <end position="368"/>
    </location>
</feature>
<feature type="disulfide bond" evidence="3">
    <location>
        <begin position="3268"/>
        <end position="3329"/>
    </location>
</feature>
<dbReference type="Pfam" id="PF00530">
    <property type="entry name" value="SRCR"/>
    <property type="match status" value="1"/>
</dbReference>
<dbReference type="PANTHER" id="PTHR48071:SF18">
    <property type="entry name" value="DELETED IN MALIGNANT BRAIN TUMORS 1 PROTEIN-RELATED"/>
    <property type="match status" value="1"/>
</dbReference>
<feature type="signal peptide" evidence="6">
    <location>
        <begin position="1"/>
        <end position="22"/>
    </location>
</feature>
<evidence type="ECO:0000256" key="6">
    <source>
        <dbReference type="SAM" id="SignalP"/>
    </source>
</evidence>
<feature type="coiled-coil region" evidence="4">
    <location>
        <begin position="2996"/>
        <end position="3058"/>
    </location>
</feature>
<feature type="domain" description="SRCR" evidence="7">
    <location>
        <begin position="3230"/>
        <end position="3330"/>
    </location>
</feature>
<dbReference type="OrthoDB" id="10676271at2759"/>
<organism evidence="8 9">
    <name type="scientific">Magallana gigas</name>
    <name type="common">Pacific oyster</name>
    <name type="synonym">Crassostrea gigas</name>
    <dbReference type="NCBI Taxonomy" id="29159"/>
    <lineage>
        <taxon>Eukaryota</taxon>
        <taxon>Metazoa</taxon>
        <taxon>Spiralia</taxon>
        <taxon>Lophotrochozoa</taxon>
        <taxon>Mollusca</taxon>
        <taxon>Bivalvia</taxon>
        <taxon>Autobranchia</taxon>
        <taxon>Pteriomorphia</taxon>
        <taxon>Ostreida</taxon>
        <taxon>Ostreoidea</taxon>
        <taxon>Ostreidae</taxon>
        <taxon>Magallana</taxon>
    </lineage>
</organism>
<dbReference type="InterPro" id="IPR036772">
    <property type="entry name" value="SRCR-like_dom_sf"/>
</dbReference>
<evidence type="ECO:0000256" key="1">
    <source>
        <dbReference type="ARBA" id="ARBA00023157"/>
    </source>
</evidence>
<keyword evidence="9" id="KW-1185">Reference proteome</keyword>
<evidence type="ECO:0000313" key="9">
    <source>
        <dbReference type="Proteomes" id="UP000005408"/>
    </source>
</evidence>
<dbReference type="PROSITE" id="PS50287">
    <property type="entry name" value="SRCR_2"/>
    <property type="match status" value="1"/>
</dbReference>
<evidence type="ECO:0000313" key="8">
    <source>
        <dbReference type="EnsemblMetazoa" id="G6816.1:cds"/>
    </source>
</evidence>
<dbReference type="PROSITE" id="PS00420">
    <property type="entry name" value="SRCR_1"/>
    <property type="match status" value="1"/>
</dbReference>
<feature type="disulfide bond" evidence="3">
    <location>
        <begin position="3299"/>
        <end position="3309"/>
    </location>
</feature>
<dbReference type="SMART" id="SM00368">
    <property type="entry name" value="LRR_RI"/>
    <property type="match status" value="7"/>
</dbReference>
<keyword evidence="2" id="KW-0325">Glycoprotein</keyword>
<dbReference type="SMART" id="SM00202">
    <property type="entry name" value="SR"/>
    <property type="match status" value="1"/>
</dbReference>
<dbReference type="GO" id="GO:0016020">
    <property type="term" value="C:membrane"/>
    <property type="evidence" value="ECO:0007669"/>
    <property type="project" value="InterPro"/>
</dbReference>
<dbReference type="Proteomes" id="UP000005408">
    <property type="component" value="Unassembled WGS sequence"/>
</dbReference>
<feature type="coiled-coil region" evidence="4">
    <location>
        <begin position="397"/>
        <end position="431"/>
    </location>
</feature>
<evidence type="ECO:0000256" key="2">
    <source>
        <dbReference type="ARBA" id="ARBA00023180"/>
    </source>
</evidence>
<protein>
    <recommendedName>
        <fullName evidence="7">SRCR domain-containing protein</fullName>
    </recommendedName>
</protein>
<dbReference type="InterPro" id="IPR001190">
    <property type="entry name" value="SRCR"/>
</dbReference>